<dbReference type="InterPro" id="IPR051320">
    <property type="entry name" value="Viral_Replic_Matur_Polypro"/>
</dbReference>
<evidence type="ECO:0000259" key="2">
    <source>
        <dbReference type="Pfam" id="PF17919"/>
    </source>
</evidence>
<evidence type="ECO:0000313" key="3">
    <source>
        <dbReference type="Ensembl" id="ENSDNVP00000006590.1"/>
    </source>
</evidence>
<evidence type="ECO:0000313" key="4">
    <source>
        <dbReference type="Proteomes" id="UP000694423"/>
    </source>
</evidence>
<name>A0A8C4P4X8_DRONO</name>
<dbReference type="Gene3D" id="3.10.20.370">
    <property type="match status" value="1"/>
</dbReference>
<reference evidence="3" key="2">
    <citation type="submission" date="2025-09" db="UniProtKB">
        <authorList>
            <consortium name="Ensembl"/>
        </authorList>
    </citation>
    <scope>IDENTIFICATION</scope>
</reference>
<keyword evidence="1" id="KW-0812">Transmembrane</keyword>
<dbReference type="SUPFAM" id="SSF56672">
    <property type="entry name" value="DNA/RNA polymerases"/>
    <property type="match status" value="1"/>
</dbReference>
<protein>
    <recommendedName>
        <fullName evidence="2">Reverse transcriptase/retrotransposon-derived protein RNase H-like domain-containing protein</fullName>
    </recommendedName>
</protein>
<dbReference type="PANTHER" id="PTHR33064:SF37">
    <property type="entry name" value="RIBONUCLEASE H"/>
    <property type="match status" value="1"/>
</dbReference>
<feature type="transmembrane region" description="Helical" evidence="1">
    <location>
        <begin position="109"/>
        <end position="131"/>
    </location>
</feature>
<evidence type="ECO:0000256" key="1">
    <source>
        <dbReference type="SAM" id="Phobius"/>
    </source>
</evidence>
<feature type="domain" description="Reverse transcriptase/retrotransposon-derived protein RNase H-like" evidence="2">
    <location>
        <begin position="13"/>
        <end position="111"/>
    </location>
</feature>
<dbReference type="Pfam" id="PF17919">
    <property type="entry name" value="RT_RNaseH_2"/>
    <property type="match status" value="1"/>
</dbReference>
<dbReference type="Proteomes" id="UP000694423">
    <property type="component" value="Unplaced"/>
</dbReference>
<accession>A0A8C4P4X8</accession>
<keyword evidence="4" id="KW-1185">Reference proteome</keyword>
<proteinExistence type="predicted"/>
<dbReference type="PANTHER" id="PTHR33064">
    <property type="entry name" value="POL PROTEIN"/>
    <property type="match status" value="1"/>
</dbReference>
<reference evidence="3" key="1">
    <citation type="submission" date="2025-08" db="UniProtKB">
        <authorList>
            <consortium name="Ensembl"/>
        </authorList>
    </citation>
    <scope>IDENTIFICATION</scope>
</reference>
<sequence length="146" mass="15839">LDMPRPEIEPLAWGPEREKAFTSVKKALVSAPALGLPDYSKLFELFVHERQGVVSGVLTQKLGPHRRPVAYYSTQLDEVAKGTPGCIRAIAATAALIEKTRPVVLGHSLTVYVSAVLMLLFQTLAMLLSLTCGQRTLRVAMVPGPC</sequence>
<keyword evidence="1" id="KW-0472">Membrane</keyword>
<dbReference type="InterPro" id="IPR043502">
    <property type="entry name" value="DNA/RNA_pol_sf"/>
</dbReference>
<dbReference type="Ensembl" id="ENSDNVT00000007946.1">
    <property type="protein sequence ID" value="ENSDNVP00000006590.1"/>
    <property type="gene ID" value="ENSDNVG00000004712.1"/>
</dbReference>
<keyword evidence="1" id="KW-1133">Transmembrane helix</keyword>
<dbReference type="AlphaFoldDB" id="A0A8C4P4X8"/>
<organism evidence="3 4">
    <name type="scientific">Dromaius novaehollandiae</name>
    <name type="common">Emu</name>
    <dbReference type="NCBI Taxonomy" id="8790"/>
    <lineage>
        <taxon>Eukaryota</taxon>
        <taxon>Metazoa</taxon>
        <taxon>Chordata</taxon>
        <taxon>Craniata</taxon>
        <taxon>Vertebrata</taxon>
        <taxon>Euteleostomi</taxon>
        <taxon>Archelosauria</taxon>
        <taxon>Archosauria</taxon>
        <taxon>Dinosauria</taxon>
        <taxon>Saurischia</taxon>
        <taxon>Theropoda</taxon>
        <taxon>Coelurosauria</taxon>
        <taxon>Aves</taxon>
        <taxon>Palaeognathae</taxon>
        <taxon>Casuariiformes</taxon>
        <taxon>Dromaiidae</taxon>
        <taxon>Dromaius</taxon>
    </lineage>
</organism>
<dbReference type="InterPro" id="IPR041577">
    <property type="entry name" value="RT_RNaseH_2"/>
</dbReference>